<organism evidence="1 2">
    <name type="scientific">Agathobacter rectalis (strain ATCC 33656 / DSM 3377 / JCM 17463 / KCTC 5835 / VPI 0990)</name>
    <name type="common">Eubacterium rectale</name>
    <dbReference type="NCBI Taxonomy" id="515619"/>
    <lineage>
        <taxon>Bacteria</taxon>
        <taxon>Bacillati</taxon>
        <taxon>Bacillota</taxon>
        <taxon>Clostridia</taxon>
        <taxon>Lachnospirales</taxon>
        <taxon>Lachnospiraceae</taxon>
        <taxon>Agathobacter</taxon>
    </lineage>
</organism>
<dbReference type="KEGG" id="ere:EUBREC_1300"/>
<dbReference type="AlphaFoldDB" id="C4Z843"/>
<protein>
    <recommendedName>
        <fullName evidence="3">MtfA protein</fullName>
    </recommendedName>
</protein>
<dbReference type="EMBL" id="CP001107">
    <property type="protein sequence ID" value="ACR75060.1"/>
    <property type="molecule type" value="Genomic_DNA"/>
</dbReference>
<dbReference type="PaxDb" id="515619-EUBREC_1300"/>
<dbReference type="GeneID" id="86988131"/>
<dbReference type="STRING" id="515619.EUBREC_1300"/>
<dbReference type="HOGENOM" id="CLU_102482_0_0_9"/>
<sequence>MGNFGIKIMTETDSFHTSELGLKMTALKIPFPNPKTNYISVPGASGNIDLSEVFGRVLYEDRSNVTFEFVLRGNFDLWEVVTFRIATMIHGKKCKVIVDNDLSHYYVCRLSVDRSKSKRSVGTITLSGTAESFKYDIYNTAEEWLWDTFDFEEGVLREYNEITVNEYNKELVLIGGIMPQVPVFTVKNVNELKLTYAGRTYDMPEDGTYRFPAIVVAENDITLSFTGTGIVTINYRGAYL</sequence>
<evidence type="ECO:0000313" key="2">
    <source>
        <dbReference type="Proteomes" id="UP000001477"/>
    </source>
</evidence>
<reference evidence="1 2" key="1">
    <citation type="journal article" date="2009" name="Proc. Natl. Acad. Sci. U.S.A.">
        <title>Characterizing a model human gut microbiota composed of members of its two dominant bacterial phyla.</title>
        <authorList>
            <person name="Mahowald M.A."/>
            <person name="Rey F.E."/>
            <person name="Seedorf H."/>
            <person name="Turnbaugh P.J."/>
            <person name="Fulton R.S."/>
            <person name="Wollam A."/>
            <person name="Shah N."/>
            <person name="Wang C."/>
            <person name="Magrini V."/>
            <person name="Wilson R.K."/>
            <person name="Cantarel B.L."/>
            <person name="Coutinho P.M."/>
            <person name="Henrissat B."/>
            <person name="Crock L.W."/>
            <person name="Russell A."/>
            <person name="Verberkmoes N.C."/>
            <person name="Hettich R.L."/>
            <person name="Gordon J.I."/>
        </authorList>
    </citation>
    <scope>NUCLEOTIDE SEQUENCE [LARGE SCALE GENOMIC DNA]</scope>
    <source>
        <strain evidence="2">ATCC 33656 / DSM 3377 / JCM 17463 / KCTC 5835 / LMG 30912 / VPI 0990</strain>
    </source>
</reference>
<evidence type="ECO:0000313" key="1">
    <source>
        <dbReference type="EMBL" id="ACR75060.1"/>
    </source>
</evidence>
<evidence type="ECO:0008006" key="3">
    <source>
        <dbReference type="Google" id="ProtNLM"/>
    </source>
</evidence>
<name>C4Z843_AGARV</name>
<accession>C4Z843</accession>
<dbReference type="RefSeq" id="WP_012742159.1">
    <property type="nucleotide sequence ID" value="NC_012781.1"/>
</dbReference>
<dbReference type="Proteomes" id="UP000001477">
    <property type="component" value="Chromosome"/>
</dbReference>
<gene>
    <name evidence="1" type="ordered locus">EUBREC_1300</name>
</gene>
<proteinExistence type="predicted"/>